<accession>A0A848DRA0</accession>
<name>A0A848DRA0_9PSEU</name>
<feature type="compositionally biased region" description="Pro residues" evidence="1">
    <location>
        <begin position="67"/>
        <end position="79"/>
    </location>
</feature>
<feature type="region of interest" description="Disordered" evidence="1">
    <location>
        <begin position="63"/>
        <end position="90"/>
    </location>
</feature>
<dbReference type="EMBL" id="JAAXKZ010000144">
    <property type="protein sequence ID" value="NMH94956.1"/>
    <property type="molecule type" value="Genomic_DNA"/>
</dbReference>
<evidence type="ECO:0000256" key="1">
    <source>
        <dbReference type="SAM" id="MobiDB-lite"/>
    </source>
</evidence>
<dbReference type="RefSeq" id="WP_169415634.1">
    <property type="nucleotide sequence ID" value="NZ_JAAXKZ010000144.1"/>
</dbReference>
<evidence type="ECO:0000313" key="4">
    <source>
        <dbReference type="Proteomes" id="UP000586918"/>
    </source>
</evidence>
<dbReference type="SUPFAM" id="SSF103256">
    <property type="entry name" value="Hypothetical protein TM0160"/>
    <property type="match status" value="1"/>
</dbReference>
<feature type="domain" description="BFN" evidence="2">
    <location>
        <begin position="1"/>
        <end position="62"/>
    </location>
</feature>
<dbReference type="PROSITE" id="PS51658">
    <property type="entry name" value="BFN"/>
    <property type="match status" value="1"/>
</dbReference>
<dbReference type="Gene3D" id="3.10.690.10">
    <property type="entry name" value="Bifunctional nuclease domain"/>
    <property type="match status" value="1"/>
</dbReference>
<sequence length="90" mass="9347">MDHRVAQVRITELRGGSSQVELGLTGGTVVSARPSDAVALPLHAGVGIWAEDTVLGVAEGVRTRAPRAPPRTPVRPGPPTTRSWLGFAAS</sequence>
<dbReference type="InterPro" id="IPR003729">
    <property type="entry name" value="Bi_nuclease_dom"/>
</dbReference>
<dbReference type="AlphaFoldDB" id="A0A848DRA0"/>
<comment type="caution">
    <text evidence="3">The sequence shown here is derived from an EMBL/GenBank/DDBJ whole genome shotgun (WGS) entry which is preliminary data.</text>
</comment>
<dbReference type="Pfam" id="PF02577">
    <property type="entry name" value="BFN_dom"/>
    <property type="match status" value="1"/>
</dbReference>
<evidence type="ECO:0000313" key="3">
    <source>
        <dbReference type="EMBL" id="NMH94956.1"/>
    </source>
</evidence>
<organism evidence="3 4">
    <name type="scientific">Pseudonocardia bannensis</name>
    <dbReference type="NCBI Taxonomy" id="630973"/>
    <lineage>
        <taxon>Bacteria</taxon>
        <taxon>Bacillati</taxon>
        <taxon>Actinomycetota</taxon>
        <taxon>Actinomycetes</taxon>
        <taxon>Pseudonocardiales</taxon>
        <taxon>Pseudonocardiaceae</taxon>
        <taxon>Pseudonocardia</taxon>
    </lineage>
</organism>
<dbReference type="GO" id="GO:0004518">
    <property type="term" value="F:nuclease activity"/>
    <property type="evidence" value="ECO:0007669"/>
    <property type="project" value="InterPro"/>
</dbReference>
<evidence type="ECO:0000259" key="2">
    <source>
        <dbReference type="PROSITE" id="PS51658"/>
    </source>
</evidence>
<gene>
    <name evidence="3" type="ORF">HF519_25990</name>
</gene>
<dbReference type="InterPro" id="IPR036104">
    <property type="entry name" value="BFN_sf"/>
</dbReference>
<dbReference type="Proteomes" id="UP000586918">
    <property type="component" value="Unassembled WGS sequence"/>
</dbReference>
<proteinExistence type="predicted"/>
<reference evidence="3 4" key="1">
    <citation type="submission" date="2020-04" db="EMBL/GenBank/DDBJ databases">
        <authorList>
            <person name="Klaysubun C."/>
            <person name="Duangmal K."/>
            <person name="Lipun K."/>
        </authorList>
    </citation>
    <scope>NUCLEOTIDE SEQUENCE [LARGE SCALE GENOMIC DNA]</scope>
    <source>
        <strain evidence="3 4">DSM 45300</strain>
    </source>
</reference>
<protein>
    <submittedName>
        <fullName evidence="3">Bifunctional nuclease family protein</fullName>
    </submittedName>
</protein>
<keyword evidence="4" id="KW-1185">Reference proteome</keyword>